<gene>
    <name evidence="7 12" type="primary">flgK</name>
    <name evidence="12" type="ORF">ACFSW5_22430</name>
</gene>
<dbReference type="InterPro" id="IPR002371">
    <property type="entry name" value="FlgK"/>
</dbReference>
<dbReference type="InterPro" id="IPR053927">
    <property type="entry name" value="FlgK_helical"/>
</dbReference>
<dbReference type="Pfam" id="PF00460">
    <property type="entry name" value="Flg_bb_rod"/>
    <property type="match status" value="1"/>
</dbReference>
<dbReference type="PRINTS" id="PR01005">
    <property type="entry name" value="FLGHOOKAP1"/>
</dbReference>
<evidence type="ECO:0000256" key="2">
    <source>
        <dbReference type="ARBA" id="ARBA00004613"/>
    </source>
</evidence>
<evidence type="ECO:0000256" key="6">
    <source>
        <dbReference type="ARBA" id="ARBA00023143"/>
    </source>
</evidence>
<evidence type="ECO:0000259" key="10">
    <source>
        <dbReference type="Pfam" id="PF06429"/>
    </source>
</evidence>
<feature type="domain" description="Flagellar hook-associated protein FlgK helical" evidence="11">
    <location>
        <begin position="102"/>
        <end position="297"/>
    </location>
</feature>
<keyword evidence="12" id="KW-0969">Cilium</keyword>
<evidence type="ECO:0000256" key="8">
    <source>
        <dbReference type="SAM" id="Coils"/>
    </source>
</evidence>
<name>A0ABW5R2X3_9BACL</name>
<evidence type="ECO:0000256" key="3">
    <source>
        <dbReference type="ARBA" id="ARBA00009677"/>
    </source>
</evidence>
<proteinExistence type="inferred from homology"/>
<feature type="domain" description="Flagellar basal-body/hook protein C-terminal" evidence="10">
    <location>
        <begin position="459"/>
        <end position="497"/>
    </location>
</feature>
<feature type="coiled-coil region" evidence="8">
    <location>
        <begin position="180"/>
        <end position="207"/>
    </location>
</feature>
<dbReference type="EMBL" id="JBHUMY010000037">
    <property type="protein sequence ID" value="MFD2663018.1"/>
    <property type="molecule type" value="Genomic_DNA"/>
</dbReference>
<evidence type="ECO:0000313" key="13">
    <source>
        <dbReference type="Proteomes" id="UP001597493"/>
    </source>
</evidence>
<dbReference type="RefSeq" id="WP_379278266.1">
    <property type="nucleotide sequence ID" value="NZ_JBHUGT010000017.1"/>
</dbReference>
<dbReference type="PANTHER" id="PTHR30033:SF1">
    <property type="entry name" value="FLAGELLAR HOOK-ASSOCIATED PROTEIN 1"/>
    <property type="match status" value="1"/>
</dbReference>
<evidence type="ECO:0000256" key="4">
    <source>
        <dbReference type="ARBA" id="ARBA00016244"/>
    </source>
</evidence>
<reference evidence="13" key="1">
    <citation type="journal article" date="2019" name="Int. J. Syst. Evol. Microbiol.">
        <title>The Global Catalogue of Microorganisms (GCM) 10K type strain sequencing project: providing services to taxonomists for standard genome sequencing and annotation.</title>
        <authorList>
            <consortium name="The Broad Institute Genomics Platform"/>
            <consortium name="The Broad Institute Genome Sequencing Center for Infectious Disease"/>
            <person name="Wu L."/>
            <person name="Ma J."/>
        </authorList>
    </citation>
    <scope>NUCLEOTIDE SEQUENCE [LARGE SCALE GENOMIC DNA]</scope>
    <source>
        <strain evidence="13">TISTR 1827</strain>
    </source>
</reference>
<dbReference type="InterPro" id="IPR010930">
    <property type="entry name" value="Flg_bb/hook_C_dom"/>
</dbReference>
<sequence length="504" mass="53194">MASTFHGIETARRGLTTQMAAINTVGHNIANAKTEGYSRQRVNMSAAISYDAYGMNRTTAAGQLGAGVEATSITRIREKYLDSQYRDQNSLNGSWTVQAENLSQLEDIINEPSDTGLNSQIQNFFKAWSDLAANPESQSNRTIVAEYAQTLADTFNQMSKQVTDLQDSITDQIETAASEINSIATSIAKLNKEIKRLETNGNDANDLRDQRDLLVDQLSRQGNVTVTETADGYNVTFAGNALVTGETAATVDASGLEAAYTGGGLIEGEVKGLFESRDVTLQGYLDKLDNLANTIANGPVEVTLPAGSTYQGATLAADTVVTVNGINGLHQLGFTFDNPAQQGVAIFTSGTAGGNITAASISLNSVIKNDPSKIATSMSTEADATTGAVTAVKGNSTISKLMYGLSEAAFDFGGNSPTTIGDYYGSVVSAVGVQSENAQRQMATSDSMLASVDGTRQSVSAVSLDEEASDMIVFQQAYSAASRFMTTFDEMLDKLINGTGVVGR</sequence>
<dbReference type="Pfam" id="PF22638">
    <property type="entry name" value="FlgK_D1"/>
    <property type="match status" value="1"/>
</dbReference>
<dbReference type="Pfam" id="PF06429">
    <property type="entry name" value="Flg_bbr_C"/>
    <property type="match status" value="1"/>
</dbReference>
<evidence type="ECO:0000256" key="1">
    <source>
        <dbReference type="ARBA" id="ARBA00004365"/>
    </source>
</evidence>
<keyword evidence="12" id="KW-0966">Cell projection</keyword>
<dbReference type="Proteomes" id="UP001597493">
    <property type="component" value="Unassembled WGS sequence"/>
</dbReference>
<evidence type="ECO:0000259" key="11">
    <source>
        <dbReference type="Pfam" id="PF22638"/>
    </source>
</evidence>
<comment type="subcellular location">
    <subcellularLocation>
        <location evidence="1 7">Bacterial flagellum</location>
    </subcellularLocation>
    <subcellularLocation>
        <location evidence="2 7">Secreted</location>
    </subcellularLocation>
</comment>
<dbReference type="InterPro" id="IPR001444">
    <property type="entry name" value="Flag_bb_rod_N"/>
</dbReference>
<keyword evidence="13" id="KW-1185">Reference proteome</keyword>
<dbReference type="NCBIfam" id="TIGR02492">
    <property type="entry name" value="flgK_ends"/>
    <property type="match status" value="1"/>
</dbReference>
<accession>A0ABW5R2X3</accession>
<evidence type="ECO:0000256" key="5">
    <source>
        <dbReference type="ARBA" id="ARBA00022525"/>
    </source>
</evidence>
<dbReference type="PANTHER" id="PTHR30033">
    <property type="entry name" value="FLAGELLAR HOOK-ASSOCIATED PROTEIN 1"/>
    <property type="match status" value="1"/>
</dbReference>
<feature type="domain" description="Flagellar basal body rod protein N-terminal" evidence="9">
    <location>
        <begin position="8"/>
        <end position="37"/>
    </location>
</feature>
<keyword evidence="6 7" id="KW-0975">Bacterial flagellum</keyword>
<keyword evidence="5 7" id="KW-0964">Secreted</keyword>
<comment type="similarity">
    <text evidence="3 7">Belongs to the flagella basal body rod proteins family.</text>
</comment>
<organism evidence="12 13">
    <name type="scientific">Paenibacillus thailandensis</name>
    <dbReference type="NCBI Taxonomy" id="393250"/>
    <lineage>
        <taxon>Bacteria</taxon>
        <taxon>Bacillati</taxon>
        <taxon>Bacillota</taxon>
        <taxon>Bacilli</taxon>
        <taxon>Bacillales</taxon>
        <taxon>Paenibacillaceae</taxon>
        <taxon>Paenibacillus</taxon>
    </lineage>
</organism>
<protein>
    <recommendedName>
        <fullName evidence="4 7">Flagellar hook-associated protein 1</fullName>
        <shortName evidence="7">HAP1</shortName>
    </recommendedName>
</protein>
<keyword evidence="12" id="KW-0282">Flagellum</keyword>
<comment type="caution">
    <text evidence="12">The sequence shown here is derived from an EMBL/GenBank/DDBJ whole genome shotgun (WGS) entry which is preliminary data.</text>
</comment>
<keyword evidence="8" id="KW-0175">Coiled coil</keyword>
<evidence type="ECO:0000259" key="9">
    <source>
        <dbReference type="Pfam" id="PF00460"/>
    </source>
</evidence>
<dbReference type="SUPFAM" id="SSF64518">
    <property type="entry name" value="Phase 1 flagellin"/>
    <property type="match status" value="1"/>
</dbReference>
<evidence type="ECO:0000313" key="12">
    <source>
        <dbReference type="EMBL" id="MFD2663018.1"/>
    </source>
</evidence>
<evidence type="ECO:0000256" key="7">
    <source>
        <dbReference type="RuleBase" id="RU362065"/>
    </source>
</evidence>